<accession>A0A7Y3WE77</accession>
<dbReference type="SUPFAM" id="SSF52141">
    <property type="entry name" value="Uracil-DNA glycosylase-like"/>
    <property type="match status" value="1"/>
</dbReference>
<dbReference type="PANTHER" id="PTHR33693:SF1">
    <property type="entry name" value="TYPE-4 URACIL-DNA GLYCOSYLASE"/>
    <property type="match status" value="1"/>
</dbReference>
<keyword evidence="15" id="KW-1185">Reference proteome</keyword>
<evidence type="ECO:0000256" key="8">
    <source>
        <dbReference type="ARBA" id="ARBA00022801"/>
    </source>
</evidence>
<dbReference type="InterPro" id="IPR051536">
    <property type="entry name" value="UDG_Type-4/5"/>
</dbReference>
<keyword evidence="11" id="KW-0234">DNA repair</keyword>
<dbReference type="CDD" id="cd10030">
    <property type="entry name" value="UDG-F4_TTUDGA_SPO1dp_like"/>
    <property type="match status" value="1"/>
</dbReference>
<keyword evidence="10" id="KW-0411">Iron-sulfur</keyword>
<evidence type="ECO:0000256" key="11">
    <source>
        <dbReference type="ARBA" id="ARBA00023204"/>
    </source>
</evidence>
<feature type="compositionally biased region" description="Low complexity" evidence="12">
    <location>
        <begin position="47"/>
        <end position="86"/>
    </location>
</feature>
<sequence>MISANDLSPAELAALLHFHADAGVEWLLEEEAIDRFAEFEAMKAARRPAAAQAQQQRPAAGERPAPGQAQVRPNAAARPAPAERAASGPQPAIPDGEAVQQARFVAETARSLVELKTAIEAFNGCNLKHSARSTIFASGDAESGIMVIGLAPSAEDDREGLPFSGKSGQLFDKMLAAIGLTRSSVLLTQVIPWRPPGNRAPSAAEMDICRPFIERQIALAEPKAILLLGNFSARFFFGENDTIHGLRGRWKEIAAADCVIPAIASLHPQDLLTAPVNKRLAWNDLLAFQAKLKSLSLLRN</sequence>
<dbReference type="EC" id="3.2.2.27" evidence="3"/>
<comment type="caution">
    <text evidence="14">The sequence shown here is derived from an EMBL/GenBank/DDBJ whole genome shotgun (WGS) entry which is preliminary data.</text>
</comment>
<dbReference type="GO" id="GO:0004844">
    <property type="term" value="F:uracil DNA N-glycosylase activity"/>
    <property type="evidence" value="ECO:0007669"/>
    <property type="project" value="UniProtKB-EC"/>
</dbReference>
<keyword evidence="6" id="KW-0479">Metal-binding</keyword>
<keyword evidence="8" id="KW-0378">Hydrolase</keyword>
<dbReference type="InterPro" id="IPR036895">
    <property type="entry name" value="Uracil-DNA_glycosylase-like_sf"/>
</dbReference>
<evidence type="ECO:0000256" key="5">
    <source>
        <dbReference type="ARBA" id="ARBA00022485"/>
    </source>
</evidence>
<evidence type="ECO:0000256" key="7">
    <source>
        <dbReference type="ARBA" id="ARBA00022763"/>
    </source>
</evidence>
<evidence type="ECO:0000256" key="1">
    <source>
        <dbReference type="ARBA" id="ARBA00001400"/>
    </source>
</evidence>
<comment type="catalytic activity">
    <reaction evidence="1">
        <text>Hydrolyzes single-stranded DNA or mismatched double-stranded DNA and polynucleotides, releasing free uracil.</text>
        <dbReference type="EC" id="3.2.2.27"/>
    </reaction>
</comment>
<dbReference type="EMBL" id="JABFCN010000016">
    <property type="protein sequence ID" value="NNU36749.1"/>
    <property type="molecule type" value="Genomic_DNA"/>
</dbReference>
<dbReference type="GO" id="GO:0046872">
    <property type="term" value="F:metal ion binding"/>
    <property type="evidence" value="ECO:0007669"/>
    <property type="project" value="UniProtKB-KW"/>
</dbReference>
<proteinExistence type="inferred from homology"/>
<dbReference type="GO" id="GO:0006281">
    <property type="term" value="P:DNA repair"/>
    <property type="evidence" value="ECO:0007669"/>
    <property type="project" value="UniProtKB-KW"/>
</dbReference>
<gene>
    <name evidence="14" type="ORF">G9X64_09670</name>
</gene>
<dbReference type="InterPro" id="IPR005273">
    <property type="entry name" value="Ura-DNA_glyco_family4"/>
</dbReference>
<comment type="similarity">
    <text evidence="2">Belongs to the uracil-DNA glycosylase (UDG) superfamily. Type 4 (UDGa) family.</text>
</comment>
<dbReference type="InterPro" id="IPR005122">
    <property type="entry name" value="Uracil-DNA_glycosylase-like"/>
</dbReference>
<dbReference type="SMART" id="SM00986">
    <property type="entry name" value="UDG"/>
    <property type="match status" value="1"/>
</dbReference>
<dbReference type="AlphaFoldDB" id="A0A7Y3WE77"/>
<dbReference type="Gene3D" id="3.40.470.10">
    <property type="entry name" value="Uracil-DNA glycosylase-like domain"/>
    <property type="match status" value="1"/>
</dbReference>
<evidence type="ECO:0000259" key="13">
    <source>
        <dbReference type="SMART" id="SM00986"/>
    </source>
</evidence>
<organism evidence="14 15">
    <name type="scientific">Rhizobium sophorae</name>
    <dbReference type="NCBI Taxonomy" id="1535242"/>
    <lineage>
        <taxon>Bacteria</taxon>
        <taxon>Pseudomonadati</taxon>
        <taxon>Pseudomonadota</taxon>
        <taxon>Alphaproteobacteria</taxon>
        <taxon>Hyphomicrobiales</taxon>
        <taxon>Rhizobiaceae</taxon>
        <taxon>Rhizobium/Agrobacterium group</taxon>
        <taxon>Rhizobium</taxon>
    </lineage>
</organism>
<dbReference type="RefSeq" id="WP_171376486.1">
    <property type="nucleotide sequence ID" value="NZ_JABFCN010000016.1"/>
</dbReference>
<name>A0A7Y3WE77_9HYPH</name>
<reference evidence="14 15" key="1">
    <citation type="submission" date="2020-02" db="EMBL/GenBank/DDBJ databases">
        <authorList>
            <person name="Sun Q."/>
        </authorList>
    </citation>
    <scope>NUCLEOTIDE SEQUENCE [LARGE SCALE GENOMIC DNA]</scope>
    <source>
        <strain evidence="14 15">CCBAU 03386</strain>
    </source>
</reference>
<evidence type="ECO:0000256" key="6">
    <source>
        <dbReference type="ARBA" id="ARBA00022723"/>
    </source>
</evidence>
<evidence type="ECO:0000256" key="4">
    <source>
        <dbReference type="ARBA" id="ARBA00019403"/>
    </source>
</evidence>
<evidence type="ECO:0000256" key="2">
    <source>
        <dbReference type="ARBA" id="ARBA00006521"/>
    </source>
</evidence>
<evidence type="ECO:0000256" key="3">
    <source>
        <dbReference type="ARBA" id="ARBA00012030"/>
    </source>
</evidence>
<dbReference type="SMART" id="SM00987">
    <property type="entry name" value="UreE_C"/>
    <property type="match status" value="1"/>
</dbReference>
<evidence type="ECO:0000256" key="12">
    <source>
        <dbReference type="SAM" id="MobiDB-lite"/>
    </source>
</evidence>
<keyword evidence="7" id="KW-0227">DNA damage</keyword>
<dbReference type="PANTHER" id="PTHR33693">
    <property type="entry name" value="TYPE-5 URACIL-DNA GLYCOSYLASE"/>
    <property type="match status" value="1"/>
</dbReference>
<evidence type="ECO:0000313" key="14">
    <source>
        <dbReference type="EMBL" id="NNU36749.1"/>
    </source>
</evidence>
<evidence type="ECO:0000256" key="9">
    <source>
        <dbReference type="ARBA" id="ARBA00023004"/>
    </source>
</evidence>
<dbReference type="Proteomes" id="UP000519972">
    <property type="component" value="Unassembled WGS sequence"/>
</dbReference>
<protein>
    <recommendedName>
        <fullName evidence="4">Type-4 uracil-DNA glycosylase</fullName>
        <ecNumber evidence="3">3.2.2.27</ecNumber>
    </recommendedName>
</protein>
<keyword evidence="9" id="KW-0408">Iron</keyword>
<feature type="region of interest" description="Disordered" evidence="12">
    <location>
        <begin position="47"/>
        <end position="94"/>
    </location>
</feature>
<evidence type="ECO:0000256" key="10">
    <source>
        <dbReference type="ARBA" id="ARBA00023014"/>
    </source>
</evidence>
<dbReference type="Pfam" id="PF03167">
    <property type="entry name" value="UDG"/>
    <property type="match status" value="1"/>
</dbReference>
<keyword evidence="5" id="KW-0004">4Fe-4S</keyword>
<dbReference type="GO" id="GO:0051539">
    <property type="term" value="F:4 iron, 4 sulfur cluster binding"/>
    <property type="evidence" value="ECO:0007669"/>
    <property type="project" value="UniProtKB-KW"/>
</dbReference>
<dbReference type="NCBIfam" id="TIGR00758">
    <property type="entry name" value="UDG_fam4"/>
    <property type="match status" value="1"/>
</dbReference>
<evidence type="ECO:0000313" key="15">
    <source>
        <dbReference type="Proteomes" id="UP000519972"/>
    </source>
</evidence>
<feature type="domain" description="Uracil-DNA glycosylase-like" evidence="13">
    <location>
        <begin position="136"/>
        <end position="286"/>
    </location>
</feature>